<gene>
    <name evidence="10" type="ORF">J1C47_10135</name>
</gene>
<dbReference type="PROSITE" id="PS50109">
    <property type="entry name" value="HIS_KIN"/>
    <property type="match status" value="1"/>
</dbReference>
<evidence type="ECO:0000313" key="10">
    <source>
        <dbReference type="EMBL" id="MBO0904002.1"/>
    </source>
</evidence>
<accession>A0ABS3J2W9</accession>
<dbReference type="Gene3D" id="3.30.565.10">
    <property type="entry name" value="Histidine kinase-like ATPase, C-terminal domain"/>
    <property type="match status" value="1"/>
</dbReference>
<feature type="transmembrane region" description="Helical" evidence="8">
    <location>
        <begin position="225"/>
        <end position="249"/>
    </location>
</feature>
<proteinExistence type="predicted"/>
<dbReference type="CDD" id="cd00075">
    <property type="entry name" value="HATPase"/>
    <property type="match status" value="1"/>
</dbReference>
<evidence type="ECO:0000256" key="7">
    <source>
        <dbReference type="SAM" id="MobiDB-lite"/>
    </source>
</evidence>
<dbReference type="EMBL" id="JAFMPY010000008">
    <property type="protein sequence ID" value="MBO0904002.1"/>
    <property type="molecule type" value="Genomic_DNA"/>
</dbReference>
<keyword evidence="8" id="KW-0812">Transmembrane</keyword>
<dbReference type="InterPro" id="IPR004358">
    <property type="entry name" value="Sig_transdc_His_kin-like_C"/>
</dbReference>
<evidence type="ECO:0000256" key="5">
    <source>
        <dbReference type="ARBA" id="ARBA00022777"/>
    </source>
</evidence>
<feature type="transmembrane region" description="Helical" evidence="8">
    <location>
        <begin position="72"/>
        <end position="92"/>
    </location>
</feature>
<reference evidence="10 11" key="1">
    <citation type="submission" date="2021-03" db="EMBL/GenBank/DDBJ databases">
        <title>Whole genome sequence of Jiella sp. MQZ13P-4.</title>
        <authorList>
            <person name="Tuo L."/>
        </authorList>
    </citation>
    <scope>NUCLEOTIDE SEQUENCE [LARGE SCALE GENOMIC DNA]</scope>
    <source>
        <strain evidence="10 11">MQZ13P-4</strain>
    </source>
</reference>
<evidence type="ECO:0000256" key="1">
    <source>
        <dbReference type="ARBA" id="ARBA00000085"/>
    </source>
</evidence>
<organism evidence="10 11">
    <name type="scientific">Jiella sonneratiae</name>
    <dbReference type="NCBI Taxonomy" id="2816856"/>
    <lineage>
        <taxon>Bacteria</taxon>
        <taxon>Pseudomonadati</taxon>
        <taxon>Pseudomonadota</taxon>
        <taxon>Alphaproteobacteria</taxon>
        <taxon>Hyphomicrobiales</taxon>
        <taxon>Aurantimonadaceae</taxon>
        <taxon>Jiella</taxon>
    </lineage>
</organism>
<evidence type="ECO:0000256" key="6">
    <source>
        <dbReference type="ARBA" id="ARBA00023012"/>
    </source>
</evidence>
<dbReference type="InterPro" id="IPR005467">
    <property type="entry name" value="His_kinase_dom"/>
</dbReference>
<protein>
    <recommendedName>
        <fullName evidence="2">histidine kinase</fullName>
        <ecNumber evidence="2">2.7.13.3</ecNumber>
    </recommendedName>
</protein>
<evidence type="ECO:0000256" key="2">
    <source>
        <dbReference type="ARBA" id="ARBA00012438"/>
    </source>
</evidence>
<dbReference type="PANTHER" id="PTHR44936:SF9">
    <property type="entry name" value="SENSOR PROTEIN CREC"/>
    <property type="match status" value="1"/>
</dbReference>
<keyword evidence="4" id="KW-0808">Transferase</keyword>
<dbReference type="InterPro" id="IPR003594">
    <property type="entry name" value="HATPase_dom"/>
</dbReference>
<keyword evidence="3" id="KW-0597">Phosphoprotein</keyword>
<dbReference type="InterPro" id="IPR050980">
    <property type="entry name" value="2C_sensor_his_kinase"/>
</dbReference>
<keyword evidence="8" id="KW-0472">Membrane</keyword>
<dbReference type="PANTHER" id="PTHR44936">
    <property type="entry name" value="SENSOR PROTEIN CREC"/>
    <property type="match status" value="1"/>
</dbReference>
<keyword evidence="8" id="KW-1133">Transmembrane helix</keyword>
<comment type="catalytic activity">
    <reaction evidence="1">
        <text>ATP + protein L-histidine = ADP + protein N-phospho-L-histidine.</text>
        <dbReference type="EC" id="2.7.13.3"/>
    </reaction>
</comment>
<dbReference type="EC" id="2.7.13.3" evidence="2"/>
<keyword evidence="11" id="KW-1185">Reference proteome</keyword>
<feature type="domain" description="Histidine kinase" evidence="9">
    <location>
        <begin position="315"/>
        <end position="535"/>
    </location>
</feature>
<dbReference type="PRINTS" id="PR00344">
    <property type="entry name" value="BCTRLSENSOR"/>
</dbReference>
<evidence type="ECO:0000256" key="4">
    <source>
        <dbReference type="ARBA" id="ARBA00022679"/>
    </source>
</evidence>
<evidence type="ECO:0000313" key="11">
    <source>
        <dbReference type="Proteomes" id="UP000664288"/>
    </source>
</evidence>
<dbReference type="Gene3D" id="6.10.340.10">
    <property type="match status" value="1"/>
</dbReference>
<feature type="compositionally biased region" description="Basic and acidic residues" evidence="7">
    <location>
        <begin position="29"/>
        <end position="50"/>
    </location>
</feature>
<feature type="region of interest" description="Disordered" evidence="7">
    <location>
        <begin position="1"/>
        <end position="60"/>
    </location>
</feature>
<dbReference type="SUPFAM" id="SSF55874">
    <property type="entry name" value="ATPase domain of HSP90 chaperone/DNA topoisomerase II/histidine kinase"/>
    <property type="match status" value="1"/>
</dbReference>
<dbReference type="Pfam" id="PF02518">
    <property type="entry name" value="HATPase_c"/>
    <property type="match status" value="1"/>
</dbReference>
<dbReference type="GO" id="GO:0016301">
    <property type="term" value="F:kinase activity"/>
    <property type="evidence" value="ECO:0007669"/>
    <property type="project" value="UniProtKB-KW"/>
</dbReference>
<evidence type="ECO:0000259" key="9">
    <source>
        <dbReference type="PROSITE" id="PS50109"/>
    </source>
</evidence>
<name>A0ABS3J2W9_9HYPH</name>
<sequence length="545" mass="58943">MSTGIVRRIPAGEPGPDAQHRTGCSPGFEFERRGRAAGRERGHSLDDPARSEAGASGDEPVPKVRWRLSTRILAITALAVMLAEVLIFVPSVSKFRNDWLTTKIEAVAVAGLASEEVDAGAGSVLGPNQESALLKALDAQLLAINDKDASRLLARAEMVPIPDIQVDLTEQSMVATILGAFDTLLFGGDRTMRVQGAVGDGSLVAEVVMSEKPLRMAMLVYSRNVFFLSLSIALFAAVLVYSAISRYLVRPIMRMTRSMVSFGGNPTDSERIIRPDERGDEIGVAEMELAAMQRRLNETLREQRHLADLGLAVSKINHDLRNILASSQMISDRLATIEDPTVQRFAPLLLRSLDRALHYTQSVLAYGRAVETAPVRREVRLKHLVDDVLGSLTVDPKSEIGLINAVPDDLLAIVDPDQFHRVILNLCRNAAEALAGLAEDPSVVVRKIRVGAELLQPGPGGWGGLLLFVEDTGPGLPEVARENLFKAFRGSARSGGTGLGLPIAAEIVEAHGGEIRLSERDEPGTRFEILLPPKTARREAEAARA</sequence>
<evidence type="ECO:0000256" key="3">
    <source>
        <dbReference type="ARBA" id="ARBA00022553"/>
    </source>
</evidence>
<dbReference type="Proteomes" id="UP000664288">
    <property type="component" value="Unassembled WGS sequence"/>
</dbReference>
<comment type="caution">
    <text evidence="10">The sequence shown here is derived from an EMBL/GenBank/DDBJ whole genome shotgun (WGS) entry which is preliminary data.</text>
</comment>
<keyword evidence="5 10" id="KW-0418">Kinase</keyword>
<keyword evidence="6" id="KW-0902">Two-component regulatory system</keyword>
<evidence type="ECO:0000256" key="8">
    <source>
        <dbReference type="SAM" id="Phobius"/>
    </source>
</evidence>
<dbReference type="SMART" id="SM00387">
    <property type="entry name" value="HATPase_c"/>
    <property type="match status" value="1"/>
</dbReference>
<dbReference type="InterPro" id="IPR036890">
    <property type="entry name" value="HATPase_C_sf"/>
</dbReference>